<reference evidence="2 3" key="1">
    <citation type="submission" date="2017-09" db="EMBL/GenBank/DDBJ databases">
        <title>Whole genomes of Flavobacteriaceae.</title>
        <authorList>
            <person name="Stine C."/>
            <person name="Li C."/>
            <person name="Tadesse D."/>
        </authorList>
    </citation>
    <scope>NUCLEOTIDE SEQUENCE [LARGE SCALE GENOMIC DNA]</scope>
    <source>
        <strain evidence="2 3">ATCC 35036</strain>
    </source>
</reference>
<keyword evidence="1" id="KW-1277">Toxin-antitoxin system</keyword>
<protein>
    <submittedName>
        <fullName evidence="2">Plasmid stabilization protein</fullName>
    </submittedName>
</protein>
<dbReference type="InterPro" id="IPR007712">
    <property type="entry name" value="RelE/ParE_toxin"/>
</dbReference>
<evidence type="ECO:0000313" key="2">
    <source>
        <dbReference type="EMBL" id="PDS26927.1"/>
    </source>
</evidence>
<name>A0A2H3KV40_9FLAO</name>
<dbReference type="Gene3D" id="3.30.2310.20">
    <property type="entry name" value="RelE-like"/>
    <property type="match status" value="1"/>
</dbReference>
<organism evidence="2 3">
    <name type="scientific">Flavobacterium branchiophilum</name>
    <dbReference type="NCBI Taxonomy" id="55197"/>
    <lineage>
        <taxon>Bacteria</taxon>
        <taxon>Pseudomonadati</taxon>
        <taxon>Bacteroidota</taxon>
        <taxon>Flavobacteriia</taxon>
        <taxon>Flavobacteriales</taxon>
        <taxon>Flavobacteriaceae</taxon>
        <taxon>Flavobacterium</taxon>
    </lineage>
</organism>
<dbReference type="InterPro" id="IPR035093">
    <property type="entry name" value="RelE/ParE_toxin_dom_sf"/>
</dbReference>
<proteinExistence type="predicted"/>
<gene>
    <name evidence="2" type="ORF">B0A77_01550</name>
</gene>
<dbReference type="AlphaFoldDB" id="A0A2H3KV40"/>
<dbReference type="EMBL" id="PCMW01000007">
    <property type="protein sequence ID" value="PDS26927.1"/>
    <property type="molecule type" value="Genomic_DNA"/>
</dbReference>
<sequence length="92" mass="11008">MYYSYFLTREAKEDLWRIYEFGVHRFGATQADKYFTMLHDCFDKIASNPFMFPLVSNYKNVERFCVCGVDTIYYNIKGDEIKIVTIIGRQNF</sequence>
<evidence type="ECO:0000256" key="1">
    <source>
        <dbReference type="ARBA" id="ARBA00022649"/>
    </source>
</evidence>
<evidence type="ECO:0000313" key="3">
    <source>
        <dbReference type="Proteomes" id="UP000220828"/>
    </source>
</evidence>
<accession>A0A2H3KV40</accession>
<dbReference type="OrthoDB" id="516834at2"/>
<dbReference type="RefSeq" id="WP_097553311.1">
    <property type="nucleotide sequence ID" value="NZ_PCMW01000007.1"/>
</dbReference>
<comment type="caution">
    <text evidence="2">The sequence shown here is derived from an EMBL/GenBank/DDBJ whole genome shotgun (WGS) entry which is preliminary data.</text>
</comment>
<dbReference type="Proteomes" id="UP000220828">
    <property type="component" value="Unassembled WGS sequence"/>
</dbReference>
<dbReference type="Pfam" id="PF05016">
    <property type="entry name" value="ParE_toxin"/>
    <property type="match status" value="1"/>
</dbReference>